<dbReference type="InterPro" id="IPR043428">
    <property type="entry name" value="LivM-like"/>
</dbReference>
<feature type="transmembrane region" description="Helical" evidence="6">
    <location>
        <begin position="36"/>
        <end position="54"/>
    </location>
</feature>
<gene>
    <name evidence="7" type="ORF">M2319_002153</name>
</gene>
<evidence type="ECO:0000256" key="1">
    <source>
        <dbReference type="ARBA" id="ARBA00004651"/>
    </source>
</evidence>
<organism evidence="7 8">
    <name type="scientific">Rhodobium gokarnense</name>
    <dbReference type="NCBI Taxonomy" id="364296"/>
    <lineage>
        <taxon>Bacteria</taxon>
        <taxon>Pseudomonadati</taxon>
        <taxon>Pseudomonadota</taxon>
        <taxon>Alphaproteobacteria</taxon>
        <taxon>Hyphomicrobiales</taxon>
        <taxon>Rhodobiaceae</taxon>
        <taxon>Rhodobium</taxon>
    </lineage>
</organism>
<accession>A0ABT3HC07</accession>
<feature type="transmembrane region" description="Helical" evidence="6">
    <location>
        <begin position="120"/>
        <end position="137"/>
    </location>
</feature>
<proteinExistence type="predicted"/>
<name>A0ABT3HC07_9HYPH</name>
<comment type="caution">
    <text evidence="7">The sequence shown here is derived from an EMBL/GenBank/DDBJ whole genome shotgun (WGS) entry which is preliminary data.</text>
</comment>
<reference evidence="8" key="1">
    <citation type="submission" date="2023-07" db="EMBL/GenBank/DDBJ databases">
        <title>Genome sequencing of Purple Non-Sulfur Bacteria from various extreme environments.</title>
        <authorList>
            <person name="Mayer M."/>
        </authorList>
    </citation>
    <scope>NUCLEOTIDE SEQUENCE [LARGE SCALE GENOMIC DNA]</scope>
    <source>
        <strain evidence="8">DSM 17935</strain>
    </source>
</reference>
<dbReference type="PANTHER" id="PTHR30482:SF10">
    <property type="entry name" value="HIGH-AFFINITY BRANCHED-CHAIN AMINO ACID TRANSPORT PROTEIN BRAE"/>
    <property type="match status" value="1"/>
</dbReference>
<dbReference type="PANTHER" id="PTHR30482">
    <property type="entry name" value="HIGH-AFFINITY BRANCHED-CHAIN AMINO ACID TRANSPORT SYSTEM PERMEASE"/>
    <property type="match status" value="1"/>
</dbReference>
<feature type="transmembrane region" description="Helical" evidence="6">
    <location>
        <begin position="88"/>
        <end position="113"/>
    </location>
</feature>
<feature type="transmembrane region" description="Helical" evidence="6">
    <location>
        <begin position="12"/>
        <end position="30"/>
    </location>
</feature>
<dbReference type="Pfam" id="PF02653">
    <property type="entry name" value="BPD_transp_2"/>
    <property type="match status" value="1"/>
</dbReference>
<keyword evidence="5 6" id="KW-0472">Membrane</keyword>
<evidence type="ECO:0000256" key="3">
    <source>
        <dbReference type="ARBA" id="ARBA00022692"/>
    </source>
</evidence>
<protein>
    <submittedName>
        <fullName evidence="7">Branched-chain amino acid transport system permease protein</fullName>
    </submittedName>
</protein>
<keyword evidence="3 6" id="KW-0812">Transmembrane</keyword>
<feature type="transmembrane region" description="Helical" evidence="6">
    <location>
        <begin position="296"/>
        <end position="315"/>
    </location>
</feature>
<comment type="subcellular location">
    <subcellularLocation>
        <location evidence="1">Cell membrane</location>
        <topology evidence="1">Multi-pass membrane protein</topology>
    </subcellularLocation>
</comment>
<keyword evidence="4 6" id="KW-1133">Transmembrane helix</keyword>
<dbReference type="EMBL" id="JAOQNS010000005">
    <property type="protein sequence ID" value="MCW2307816.1"/>
    <property type="molecule type" value="Genomic_DNA"/>
</dbReference>
<dbReference type="Proteomes" id="UP001209755">
    <property type="component" value="Unassembled WGS sequence"/>
</dbReference>
<feature type="transmembrane region" description="Helical" evidence="6">
    <location>
        <begin position="170"/>
        <end position="190"/>
    </location>
</feature>
<sequence length="334" mass="35943">MARERNARTGRRPRGVVAATAFFCALFLVPHLLDDAWVAVFTLVLFFAFVGQAWNLMMGHVGLLSLGHALFLGIGGYATALLLGDYGISPWIGIPAGAVVAAVVGVGIAWLGFRFSVRGVYFALLTIAFAEFFRILFSNWPLIGGTGGYFLRVVPEDNVPLLSLRGGADHFYYVFFVLFVAGVALSARLVRGRIGMFWSAIREDEEAARALGVKSFRLKVLAVAVSAAMTACGGGAFALMNGSLFPNTLMGMQMSIQIILAPIIGGLGTLFGPFVGAVFVVLVLEFSRDLGQTAGVYGLSTLIYGLTVLGVILYMPEGIWPHLVRLARPLRRDR</sequence>
<keyword evidence="2" id="KW-1003">Cell membrane</keyword>
<evidence type="ECO:0000256" key="2">
    <source>
        <dbReference type="ARBA" id="ARBA00022475"/>
    </source>
</evidence>
<evidence type="ECO:0000256" key="4">
    <source>
        <dbReference type="ARBA" id="ARBA00022989"/>
    </source>
</evidence>
<feature type="transmembrane region" description="Helical" evidence="6">
    <location>
        <begin position="218"/>
        <end position="239"/>
    </location>
</feature>
<evidence type="ECO:0000313" key="7">
    <source>
        <dbReference type="EMBL" id="MCW2307816.1"/>
    </source>
</evidence>
<keyword evidence="8" id="KW-1185">Reference proteome</keyword>
<feature type="transmembrane region" description="Helical" evidence="6">
    <location>
        <begin position="259"/>
        <end position="284"/>
    </location>
</feature>
<dbReference type="RefSeq" id="WP_264601450.1">
    <property type="nucleotide sequence ID" value="NZ_JAOQNS010000005.1"/>
</dbReference>
<dbReference type="InterPro" id="IPR001851">
    <property type="entry name" value="ABC_transp_permease"/>
</dbReference>
<feature type="transmembrane region" description="Helical" evidence="6">
    <location>
        <begin position="61"/>
        <end position="82"/>
    </location>
</feature>
<dbReference type="CDD" id="cd06581">
    <property type="entry name" value="TM_PBP1_LivM_like"/>
    <property type="match status" value="1"/>
</dbReference>
<evidence type="ECO:0000256" key="6">
    <source>
        <dbReference type="SAM" id="Phobius"/>
    </source>
</evidence>
<evidence type="ECO:0000313" key="8">
    <source>
        <dbReference type="Proteomes" id="UP001209755"/>
    </source>
</evidence>
<evidence type="ECO:0000256" key="5">
    <source>
        <dbReference type="ARBA" id="ARBA00023136"/>
    </source>
</evidence>